<name>A0ACC1A301_9ROSI</name>
<evidence type="ECO:0000313" key="1">
    <source>
        <dbReference type="EMBL" id="KAJ0081192.1"/>
    </source>
</evidence>
<evidence type="ECO:0000313" key="2">
    <source>
        <dbReference type="Proteomes" id="UP001164250"/>
    </source>
</evidence>
<proteinExistence type="predicted"/>
<protein>
    <submittedName>
        <fullName evidence="1">Uncharacterized protein</fullName>
    </submittedName>
</protein>
<comment type="caution">
    <text evidence="1">The sequence shown here is derived from an EMBL/GenBank/DDBJ whole genome shotgun (WGS) entry which is preliminary data.</text>
</comment>
<sequence>MWALHCACLVSKVTKKHEQTQKVIQFLISLNESYSAIRNSILLMNPLSIVNIAYSMVNKEEKPRGITSRVNTQSEVLPFFTQF</sequence>
<organism evidence="1 2">
    <name type="scientific">Pistacia atlantica</name>
    <dbReference type="NCBI Taxonomy" id="434234"/>
    <lineage>
        <taxon>Eukaryota</taxon>
        <taxon>Viridiplantae</taxon>
        <taxon>Streptophyta</taxon>
        <taxon>Embryophyta</taxon>
        <taxon>Tracheophyta</taxon>
        <taxon>Spermatophyta</taxon>
        <taxon>Magnoliopsida</taxon>
        <taxon>eudicotyledons</taxon>
        <taxon>Gunneridae</taxon>
        <taxon>Pentapetalae</taxon>
        <taxon>rosids</taxon>
        <taxon>malvids</taxon>
        <taxon>Sapindales</taxon>
        <taxon>Anacardiaceae</taxon>
        <taxon>Pistacia</taxon>
    </lineage>
</organism>
<dbReference type="EMBL" id="CM047908">
    <property type="protein sequence ID" value="KAJ0081192.1"/>
    <property type="molecule type" value="Genomic_DNA"/>
</dbReference>
<keyword evidence="2" id="KW-1185">Reference proteome</keyword>
<gene>
    <name evidence="1" type="ORF">Patl1_12017</name>
</gene>
<accession>A0ACC1A301</accession>
<reference evidence="2" key="1">
    <citation type="journal article" date="2023" name="G3 (Bethesda)">
        <title>Genome assembly and association tests identify interacting loci associated with vigor, precocity, and sex in interspecific pistachio rootstocks.</title>
        <authorList>
            <person name="Palmer W."/>
            <person name="Jacygrad E."/>
            <person name="Sagayaradj S."/>
            <person name="Cavanaugh K."/>
            <person name="Han R."/>
            <person name="Bertier L."/>
            <person name="Beede B."/>
            <person name="Kafkas S."/>
            <person name="Golino D."/>
            <person name="Preece J."/>
            <person name="Michelmore R."/>
        </authorList>
    </citation>
    <scope>NUCLEOTIDE SEQUENCE [LARGE SCALE GENOMIC DNA]</scope>
</reference>
<dbReference type="Proteomes" id="UP001164250">
    <property type="component" value="Chromosome 12"/>
</dbReference>